<dbReference type="HOGENOM" id="CLU_013928_0_0_1"/>
<dbReference type="PANTHER" id="PTHR38702:SF1">
    <property type="entry name" value="CALPONIN-HOMOLOGY (CH) DOMAIN-CONTAINING PROTEIN"/>
    <property type="match status" value="1"/>
</dbReference>
<dbReference type="RefSeq" id="XP_012190837.1">
    <property type="nucleotide sequence ID" value="XM_012335447.1"/>
</dbReference>
<organism evidence="2 3">
    <name type="scientific">Pseudozyma hubeiensis (strain SY62)</name>
    <name type="common">Yeast</name>
    <dbReference type="NCBI Taxonomy" id="1305764"/>
    <lineage>
        <taxon>Eukaryota</taxon>
        <taxon>Fungi</taxon>
        <taxon>Dikarya</taxon>
        <taxon>Basidiomycota</taxon>
        <taxon>Ustilaginomycotina</taxon>
        <taxon>Ustilaginomycetes</taxon>
        <taxon>Ustilaginales</taxon>
        <taxon>Ustilaginaceae</taxon>
        <taxon>Pseudozyma</taxon>
    </lineage>
</organism>
<feature type="compositionally biased region" description="Polar residues" evidence="1">
    <location>
        <begin position="302"/>
        <end position="325"/>
    </location>
</feature>
<sequence length="744" mass="80601">MADVDKENLPLSSESAANSKRPSASKPVDDSPSPLSTKEPTEIAALAFPVSEPDQHPDELARDGKTLRKKRSVLFYPSAGLASKSNQQPFSRSAAKRDSIMALGSIGYLQHLYTKQGIANRKRPMTKGAMTLAIGAAGEAMVSGSAGSSSAGSPTAATPTGQWTSSQITEEDEQFSSPPSPEAGSYTRPKYLDVAKSLQADSQALRTLLIADLDRLSTVWDLSDWIAENEAVSAIRQMLSEGSELSSARTTEHASVHLPDMIDATTKAIRSVRSYVLSLPQRSRTPGTTSNEPSGRDRFKRQSSFSGIVRPGQTSSPVSMNSSENLHQDGALGERSSSRPRLGRHLSGSHAEVDEDDLGSIRKSALQMLSALHDMEERNRTEVLGSSEGDALDTSAGVNADPDESRTSGLAKFTSGASYLYRSDLTLADLAAERGILQSYLETADSVISALAVSRHGMRRRSSADVKGPRKAGVSITLTSPAPSIRVDSAPTDASSDSAWIDEGLSPAERIAEFMIDHCENLTGFTRRVERLQVARGDLEAFLPLLSDGYLLCQAFNEAVRRSDKPWGYISPREMHDLEAEEAALSHKESLRIRDAKQAESLNFQTRRQGGASEDGPNANDEQSSSISVENVNRPGWTFRRTENLRLWATALKLRYQIQTTATRASITKPNEISGPTYRSLGLGKLSLHGRRVASESHVVSSTSSKMIDFDPSRTARRDPGWQQALTILLLAWIDAVAQEQCLV</sequence>
<proteinExistence type="predicted"/>
<feature type="region of interest" description="Disordered" evidence="1">
    <location>
        <begin position="47"/>
        <end position="66"/>
    </location>
</feature>
<feature type="compositionally biased region" description="Basic and acidic residues" evidence="1">
    <location>
        <begin position="53"/>
        <end position="66"/>
    </location>
</feature>
<feature type="compositionally biased region" description="Polar residues" evidence="1">
    <location>
        <begin position="10"/>
        <end position="22"/>
    </location>
</feature>
<feature type="region of interest" description="Disordered" evidence="1">
    <location>
        <begin position="1"/>
        <end position="41"/>
    </location>
</feature>
<dbReference type="GeneID" id="24110116"/>
<gene>
    <name evidence="2" type="ORF">PHSY_004835</name>
</gene>
<feature type="region of interest" description="Disordered" evidence="1">
    <location>
        <begin position="278"/>
        <end position="358"/>
    </location>
</feature>
<evidence type="ECO:0000313" key="3">
    <source>
        <dbReference type="Proteomes" id="UP000014071"/>
    </source>
</evidence>
<reference evidence="3" key="1">
    <citation type="journal article" date="2013" name="Genome Announc.">
        <title>Draft genome sequence of the basidiomycetous yeast-like fungus Pseudozyma hubeiensis SY62, which produces an abundant amount of the biosurfactant mannosylerythritol lipids.</title>
        <authorList>
            <person name="Konishi M."/>
            <person name="Hatada Y."/>
            <person name="Horiuchi J."/>
        </authorList>
    </citation>
    <scope>NUCLEOTIDE SEQUENCE [LARGE SCALE GENOMIC DNA]</scope>
    <source>
        <strain evidence="3">SY62</strain>
    </source>
</reference>
<dbReference type="AlphaFoldDB" id="R9PGM7"/>
<name>R9PGM7_PSEHS</name>
<dbReference type="EMBL" id="DF238808">
    <property type="protein sequence ID" value="GAC97250.1"/>
    <property type="molecule type" value="Genomic_DNA"/>
</dbReference>
<accession>R9PGM7</accession>
<feature type="region of interest" description="Disordered" evidence="1">
    <location>
        <begin position="143"/>
        <end position="187"/>
    </location>
</feature>
<protein>
    <submittedName>
        <fullName evidence="2">Uncharacterized protein</fullName>
    </submittedName>
</protein>
<dbReference type="OrthoDB" id="2534759at2759"/>
<feature type="compositionally biased region" description="Low complexity" evidence="1">
    <location>
        <begin position="143"/>
        <end position="161"/>
    </location>
</feature>
<keyword evidence="3" id="KW-1185">Reference proteome</keyword>
<evidence type="ECO:0000313" key="2">
    <source>
        <dbReference type="EMBL" id="GAC97250.1"/>
    </source>
</evidence>
<dbReference type="STRING" id="1305764.R9PGM7"/>
<dbReference type="PANTHER" id="PTHR38702">
    <property type="entry name" value="CALPONIN-HOMOLOGY (CH) DOMAIN-CONTAINING PROTEIN"/>
    <property type="match status" value="1"/>
</dbReference>
<dbReference type="eggNOG" id="ENOG502S2SA">
    <property type="taxonomic scope" value="Eukaryota"/>
</dbReference>
<feature type="region of interest" description="Disordered" evidence="1">
    <location>
        <begin position="607"/>
        <end position="628"/>
    </location>
</feature>
<evidence type="ECO:0000256" key="1">
    <source>
        <dbReference type="SAM" id="MobiDB-lite"/>
    </source>
</evidence>
<feature type="compositionally biased region" description="Polar residues" evidence="1">
    <location>
        <begin position="280"/>
        <end position="293"/>
    </location>
</feature>
<feature type="region of interest" description="Disordered" evidence="1">
    <location>
        <begin position="377"/>
        <end position="407"/>
    </location>
</feature>
<dbReference type="Proteomes" id="UP000014071">
    <property type="component" value="Unassembled WGS sequence"/>
</dbReference>